<dbReference type="EMBL" id="BAAAPO010000021">
    <property type="protein sequence ID" value="GAA1788895.1"/>
    <property type="molecule type" value="Genomic_DNA"/>
</dbReference>
<evidence type="ECO:0000313" key="2">
    <source>
        <dbReference type="Proteomes" id="UP001499938"/>
    </source>
</evidence>
<keyword evidence="2" id="KW-1185">Reference proteome</keyword>
<sequence>MRVLHDGPLYLSYGQFSILEPMAEHPDLEDAFAGQRNGLCGGAVPGALHFMTGTPHRADRPAGGGV</sequence>
<comment type="caution">
    <text evidence="1">The sequence shown here is derived from an EMBL/GenBank/DDBJ whole genome shotgun (WGS) entry which is preliminary data.</text>
</comment>
<reference evidence="2" key="1">
    <citation type="journal article" date="2019" name="Int. J. Syst. Evol. Microbiol.">
        <title>The Global Catalogue of Microorganisms (GCM) 10K type strain sequencing project: providing services to taxonomists for standard genome sequencing and annotation.</title>
        <authorList>
            <consortium name="The Broad Institute Genomics Platform"/>
            <consortium name="The Broad Institute Genome Sequencing Center for Infectious Disease"/>
            <person name="Wu L."/>
            <person name="Ma J."/>
        </authorList>
    </citation>
    <scope>NUCLEOTIDE SEQUENCE [LARGE SCALE GENOMIC DNA]</scope>
    <source>
        <strain evidence="2">JCM 15592</strain>
    </source>
</reference>
<proteinExistence type="predicted"/>
<dbReference type="RefSeq" id="WP_344082571.1">
    <property type="nucleotide sequence ID" value="NZ_BAAAPO010000021.1"/>
</dbReference>
<dbReference type="Proteomes" id="UP001499938">
    <property type="component" value="Unassembled WGS sequence"/>
</dbReference>
<accession>A0ABP4XMZ6</accession>
<protein>
    <submittedName>
        <fullName evidence="1">Uncharacterized protein</fullName>
    </submittedName>
</protein>
<evidence type="ECO:0000313" key="1">
    <source>
        <dbReference type="EMBL" id="GAA1788895.1"/>
    </source>
</evidence>
<organism evidence="1 2">
    <name type="scientific">Nostocoides veronense</name>
    <dbReference type="NCBI Taxonomy" id="330836"/>
    <lineage>
        <taxon>Bacteria</taxon>
        <taxon>Bacillati</taxon>
        <taxon>Actinomycetota</taxon>
        <taxon>Actinomycetes</taxon>
        <taxon>Micrococcales</taxon>
        <taxon>Intrasporangiaceae</taxon>
        <taxon>Nostocoides</taxon>
    </lineage>
</organism>
<name>A0ABP4XMZ6_9MICO</name>
<gene>
    <name evidence="1" type="ORF">GCM10009811_12300</name>
</gene>